<evidence type="ECO:0000256" key="3">
    <source>
        <dbReference type="ARBA" id="ARBA00023274"/>
    </source>
</evidence>
<evidence type="ECO:0000259" key="9">
    <source>
        <dbReference type="SMART" id="SM00978"/>
    </source>
</evidence>
<proteinExistence type="inferred from homology"/>
<dbReference type="EMBL" id="LVVZ01000014">
    <property type="protein sequence ID" value="OKL44570.1"/>
    <property type="molecule type" value="Genomic_DNA"/>
</dbReference>
<evidence type="ECO:0000256" key="2">
    <source>
        <dbReference type="ARBA" id="ARBA00022980"/>
    </source>
</evidence>
<comment type="caution">
    <text evidence="10">The sequence shown here is derived from an EMBL/GenBank/DDBJ whole genome shotgun (WGS) entry which is preliminary data.</text>
</comment>
<keyword evidence="3" id="KW-0687">Ribonucleoprotein</keyword>
<dbReference type="Pfam" id="PF04280">
    <property type="entry name" value="Tim44"/>
    <property type="match status" value="1"/>
</dbReference>
<feature type="region of interest" description="Disordered" evidence="7">
    <location>
        <begin position="31"/>
        <end position="85"/>
    </location>
</feature>
<protein>
    <recommendedName>
        <fullName evidence="5">Large ribosomal subunit protein mL45</fullName>
    </recommendedName>
    <alternativeName>
        <fullName evidence="6">39S ribosomal protein L45, mitochondrial</fullName>
    </alternativeName>
</protein>
<comment type="similarity">
    <text evidence="4">Belongs to the mitochondrion-specific ribosomal protein mL45 family.</text>
</comment>
<dbReference type="Gene3D" id="3.10.450.240">
    <property type="match status" value="1"/>
</dbReference>
<dbReference type="InterPro" id="IPR032710">
    <property type="entry name" value="NTF2-like_dom_sf"/>
</dbReference>
<keyword evidence="8" id="KW-0812">Transmembrane</keyword>
<keyword evidence="2" id="KW-0689">Ribosomal protein</keyword>
<keyword evidence="8" id="KW-1133">Transmembrane helix</keyword>
<dbReference type="GO" id="GO:0005840">
    <property type="term" value="C:ribosome"/>
    <property type="evidence" value="ECO:0007669"/>
    <property type="project" value="UniProtKB-KW"/>
</dbReference>
<dbReference type="InterPro" id="IPR051975">
    <property type="entry name" value="mtLSU_mL45"/>
</dbReference>
<organism evidence="10 11">
    <name type="scientific">Pseudovibrio exalbescens</name>
    <dbReference type="NCBI Taxonomy" id="197461"/>
    <lineage>
        <taxon>Bacteria</taxon>
        <taxon>Pseudomonadati</taxon>
        <taxon>Pseudomonadota</taxon>
        <taxon>Alphaproteobacteria</taxon>
        <taxon>Hyphomicrobiales</taxon>
        <taxon>Stappiaceae</taxon>
        <taxon>Pseudovibrio</taxon>
    </lineage>
</organism>
<evidence type="ECO:0000256" key="4">
    <source>
        <dbReference type="ARBA" id="ARBA00038073"/>
    </source>
</evidence>
<keyword evidence="1" id="KW-0809">Transit peptide</keyword>
<keyword evidence="11" id="KW-1185">Reference proteome</keyword>
<sequence length="245" mass="26736">MSEIFDVTNIIILVVAVVIFLRLRSVLGKRTGNENPPYDPYSAQPGKDASQAPQSQSGDNVIQLPGSNQHQPGVNASQAHEAAEEAIEEMAKPDTKLNTNLRAILDAEPGFNPKEFLQGATAAYEMIVTAFAQGDRKTLQMLLSDDVYEGFIAAIEAREGRKERVDFTFIGIQKSNIVDAELKDKVAQITLKIKSQLITATRGPEGHIVEGDPTNVTEVTDIWTFSRVTGTPDPNWKLVATESGE</sequence>
<evidence type="ECO:0000313" key="11">
    <source>
        <dbReference type="Proteomes" id="UP000185783"/>
    </source>
</evidence>
<dbReference type="InterPro" id="IPR016985">
    <property type="entry name" value="UCP031890_Tim44-rel"/>
</dbReference>
<evidence type="ECO:0000313" key="10">
    <source>
        <dbReference type="EMBL" id="OKL44570.1"/>
    </source>
</evidence>
<feature type="domain" description="Tim44-like" evidence="9">
    <location>
        <begin position="97"/>
        <end position="243"/>
    </location>
</feature>
<evidence type="ECO:0000256" key="6">
    <source>
        <dbReference type="ARBA" id="ARBA00043031"/>
    </source>
</evidence>
<dbReference type="PIRSF" id="PIRSF031890">
    <property type="entry name" value="UCP031890_transporter_Tim44"/>
    <property type="match status" value="1"/>
</dbReference>
<dbReference type="STRING" id="197461.A3843_09335"/>
<accession>A0A1U7JIJ2</accession>
<dbReference type="InterPro" id="IPR007379">
    <property type="entry name" value="Tim44-like_dom"/>
</dbReference>
<evidence type="ECO:0000256" key="1">
    <source>
        <dbReference type="ARBA" id="ARBA00022946"/>
    </source>
</evidence>
<dbReference type="SUPFAM" id="SSF54427">
    <property type="entry name" value="NTF2-like"/>
    <property type="match status" value="1"/>
</dbReference>
<dbReference type="RefSeq" id="WP_028480421.1">
    <property type="nucleotide sequence ID" value="NZ_LVVZ01000014.1"/>
</dbReference>
<feature type="transmembrane region" description="Helical" evidence="8">
    <location>
        <begin position="6"/>
        <end position="23"/>
    </location>
</feature>
<dbReference type="Proteomes" id="UP000185783">
    <property type="component" value="Unassembled WGS sequence"/>
</dbReference>
<dbReference type="NCBIfam" id="NF033779">
    <property type="entry name" value="Tim44_TimA_adap"/>
    <property type="match status" value="1"/>
</dbReference>
<dbReference type="GO" id="GO:1990904">
    <property type="term" value="C:ribonucleoprotein complex"/>
    <property type="evidence" value="ECO:0007669"/>
    <property type="project" value="UniProtKB-KW"/>
</dbReference>
<keyword evidence="8" id="KW-0472">Membrane</keyword>
<dbReference type="SMART" id="SM00978">
    <property type="entry name" value="Tim44"/>
    <property type="match status" value="1"/>
</dbReference>
<evidence type="ECO:0000256" key="8">
    <source>
        <dbReference type="SAM" id="Phobius"/>
    </source>
</evidence>
<dbReference type="OrthoDB" id="9798618at2"/>
<dbReference type="PANTHER" id="PTHR28554">
    <property type="entry name" value="39S RIBOSOMAL PROTEIN L45, MITOCHONDRIAL"/>
    <property type="match status" value="1"/>
</dbReference>
<dbReference type="PANTHER" id="PTHR28554:SF1">
    <property type="entry name" value="LARGE RIBOSOMAL SUBUNIT PROTEIN ML45"/>
    <property type="match status" value="1"/>
</dbReference>
<feature type="compositionally biased region" description="Polar residues" evidence="7">
    <location>
        <begin position="51"/>
        <end position="78"/>
    </location>
</feature>
<evidence type="ECO:0000256" key="7">
    <source>
        <dbReference type="SAM" id="MobiDB-lite"/>
    </source>
</evidence>
<dbReference type="AlphaFoldDB" id="A0A1U7JIJ2"/>
<evidence type="ECO:0000256" key="5">
    <source>
        <dbReference type="ARBA" id="ARBA00039448"/>
    </source>
</evidence>
<gene>
    <name evidence="10" type="ORF">A3843_09335</name>
</gene>
<name>A0A1U7JIJ2_9HYPH</name>
<reference evidence="10 11" key="1">
    <citation type="submission" date="2016-03" db="EMBL/GenBank/DDBJ databases">
        <title>Genome sequence of Nesiotobacter sp. nov., a moderately halophilic alphaproteobacterium isolated from the Yellow Sea, China.</title>
        <authorList>
            <person name="Zhang G."/>
            <person name="Zhang R."/>
        </authorList>
    </citation>
    <scope>NUCLEOTIDE SEQUENCE [LARGE SCALE GENOMIC DNA]</scope>
    <source>
        <strain evidence="10 11">WB1-6</strain>
    </source>
</reference>